<dbReference type="Gene3D" id="2.40.50.140">
    <property type="entry name" value="Nucleic acid-binding proteins"/>
    <property type="match status" value="1"/>
</dbReference>
<dbReference type="Proteomes" id="UP001363151">
    <property type="component" value="Unassembled WGS sequence"/>
</dbReference>
<evidence type="ECO:0000313" key="5">
    <source>
        <dbReference type="Proteomes" id="UP001363151"/>
    </source>
</evidence>
<evidence type="ECO:0000256" key="1">
    <source>
        <dbReference type="RuleBase" id="RU368064"/>
    </source>
</evidence>
<comment type="caution">
    <text evidence="4">The sequence shown here is derived from an EMBL/GenBank/DDBJ whole genome shotgun (WGS) entry which is preliminary data.</text>
</comment>
<keyword evidence="5" id="KW-1185">Reference proteome</keyword>
<accession>A0ABR1GC91</accession>
<gene>
    <name evidence="4" type="primary">MCM6</name>
    <name evidence="4" type="ORF">SO694_00001777</name>
</gene>
<dbReference type="Pfam" id="PF17207">
    <property type="entry name" value="MCM_OB"/>
    <property type="match status" value="1"/>
</dbReference>
<comment type="function">
    <text evidence="1">Acts as component of the MCM2-7 complex (MCM complex) which is the replicative helicase essential for 'once per cell cycle' DNA replication initiation and elongation in eukaryotic cells. The active ATPase sites in the MCM2-7 ring are formed through the interaction surfaces of two neighboring subunits such that a critical structure of a conserved arginine finger motif is provided in trans relative to the ATP-binding site of the Walker A box of the adjacent subunit. The six ATPase active sites, however, are likely to contribute differentially to the complex helicase activity.</text>
</comment>
<comment type="catalytic activity">
    <reaction evidence="1">
        <text>ATP + H2O = ADP + phosphate + H(+)</text>
        <dbReference type="Rhea" id="RHEA:13065"/>
        <dbReference type="ChEBI" id="CHEBI:15377"/>
        <dbReference type="ChEBI" id="CHEBI:15378"/>
        <dbReference type="ChEBI" id="CHEBI:30616"/>
        <dbReference type="ChEBI" id="CHEBI:43474"/>
        <dbReference type="ChEBI" id="CHEBI:456216"/>
        <dbReference type="EC" id="3.6.4.12"/>
    </reaction>
</comment>
<keyword evidence="1" id="KW-0238">DNA-binding</keyword>
<dbReference type="InterPro" id="IPR008049">
    <property type="entry name" value="MCM6"/>
</dbReference>
<dbReference type="PANTHER" id="PTHR11630:SF43">
    <property type="entry name" value="DNA REPLICATION LICENSING FACTOR MCM6"/>
    <property type="match status" value="1"/>
</dbReference>
<keyword evidence="1" id="KW-0378">Hydrolase</keyword>
<evidence type="ECO:0000313" key="4">
    <source>
        <dbReference type="EMBL" id="KAK7253426.1"/>
    </source>
</evidence>
<dbReference type="EMBL" id="JBBJCI010000035">
    <property type="protein sequence ID" value="KAK7253426.1"/>
    <property type="molecule type" value="Genomic_DNA"/>
</dbReference>
<sequence>MAEVTEQETNNQVVERFCRFLLDFSPGASPEDADDDGGGCGGGKRPTLASQLEGMVAAEEGATVRVDFAELEQHDSELALAIESEFYRFEVSRARRRARVRAARSTAADDVEQQLRYTTPTICRNPQCNNASAAAWQLQMERSRADWQRVRLQEAPDEIPAGSLPRSMDVLVRDEMVEQVKAGDKIVATGAWPSCPTRAVWRAGEATVSSRTGQDGMAQGVTGTKQAGSREMTYRLLFMGSSIERSGDAGRRRGALREGEEDEALRALETAGASRTTRTAS</sequence>
<comment type="subcellular location">
    <subcellularLocation>
        <location evidence="1">Nucleus</location>
    </subcellularLocation>
</comment>
<comment type="similarity">
    <text evidence="1">Belongs to the MCM family.</text>
</comment>
<keyword evidence="1" id="KW-0131">Cell cycle</keyword>
<comment type="subunit">
    <text evidence="1">Component of the MCM2-7 complex.</text>
</comment>
<dbReference type="Gene3D" id="3.30.1640.10">
    <property type="entry name" value="mini-chromosome maintenance (MCM) complex, chain A, domain 1"/>
    <property type="match status" value="1"/>
</dbReference>
<dbReference type="SUPFAM" id="SSF50249">
    <property type="entry name" value="Nucleic acid-binding proteins"/>
    <property type="match status" value="1"/>
</dbReference>
<dbReference type="InterPro" id="IPR033762">
    <property type="entry name" value="MCM_OB"/>
</dbReference>
<protein>
    <recommendedName>
        <fullName evidence="1">DNA replication licensing factor MCM6</fullName>
        <ecNumber evidence="1">3.6.4.12</ecNumber>
    </recommendedName>
</protein>
<reference evidence="4 5" key="1">
    <citation type="submission" date="2024-03" db="EMBL/GenBank/DDBJ databases">
        <title>Aureococcus anophagefferens CCMP1851 and Kratosvirus quantuckense: Draft genome of a second virus-susceptible host strain in the model system.</title>
        <authorList>
            <person name="Chase E."/>
            <person name="Truchon A.R."/>
            <person name="Schepens W."/>
            <person name="Wilhelm S.W."/>
        </authorList>
    </citation>
    <scope>NUCLEOTIDE SEQUENCE [LARGE SCALE GENOMIC DNA]</scope>
    <source>
        <strain evidence="4 5">CCMP1851</strain>
    </source>
</reference>
<feature type="region of interest" description="Disordered" evidence="2">
    <location>
        <begin position="245"/>
        <end position="281"/>
    </location>
</feature>
<dbReference type="InterPro" id="IPR012340">
    <property type="entry name" value="NA-bd_OB-fold"/>
</dbReference>
<dbReference type="PRINTS" id="PR01662">
    <property type="entry name" value="MCMPROTEIN6"/>
</dbReference>
<organism evidence="4 5">
    <name type="scientific">Aureococcus anophagefferens</name>
    <name type="common">Harmful bloom alga</name>
    <dbReference type="NCBI Taxonomy" id="44056"/>
    <lineage>
        <taxon>Eukaryota</taxon>
        <taxon>Sar</taxon>
        <taxon>Stramenopiles</taxon>
        <taxon>Ochrophyta</taxon>
        <taxon>Pelagophyceae</taxon>
        <taxon>Pelagomonadales</taxon>
        <taxon>Pelagomonadaceae</taxon>
        <taxon>Aureococcus</taxon>
    </lineage>
</organism>
<keyword evidence="1" id="KW-0347">Helicase</keyword>
<evidence type="ECO:0000259" key="3">
    <source>
        <dbReference type="Pfam" id="PF17207"/>
    </source>
</evidence>
<keyword evidence="1" id="KW-0235">DNA replication</keyword>
<feature type="compositionally biased region" description="Basic and acidic residues" evidence="2">
    <location>
        <begin position="245"/>
        <end position="258"/>
    </location>
</feature>
<evidence type="ECO:0000256" key="2">
    <source>
        <dbReference type="SAM" id="MobiDB-lite"/>
    </source>
</evidence>
<dbReference type="EC" id="3.6.4.12" evidence="1"/>
<dbReference type="PANTHER" id="PTHR11630">
    <property type="entry name" value="DNA REPLICATION LICENSING FACTOR MCM FAMILY MEMBER"/>
    <property type="match status" value="1"/>
</dbReference>
<keyword evidence="1" id="KW-0067">ATP-binding</keyword>
<proteinExistence type="inferred from homology"/>
<keyword evidence="1" id="KW-0547">Nucleotide-binding</keyword>
<name>A0ABR1GC91_AURAN</name>
<feature type="compositionally biased region" description="Low complexity" evidence="2">
    <location>
        <begin position="267"/>
        <end position="281"/>
    </location>
</feature>
<feature type="domain" description="MCM OB" evidence="3">
    <location>
        <begin position="97"/>
        <end position="191"/>
    </location>
</feature>
<dbReference type="InterPro" id="IPR031327">
    <property type="entry name" value="MCM"/>
</dbReference>